<dbReference type="EMBL" id="CAFBLK010000220">
    <property type="protein sequence ID" value="CAB4876239.1"/>
    <property type="molecule type" value="Genomic_DNA"/>
</dbReference>
<dbReference type="SUPFAM" id="SSF52540">
    <property type="entry name" value="P-loop containing nucleoside triphosphate hydrolases"/>
    <property type="match status" value="1"/>
</dbReference>
<evidence type="ECO:0000313" key="7">
    <source>
        <dbReference type="EMBL" id="CAB4876239.1"/>
    </source>
</evidence>
<dbReference type="SUPFAM" id="SSF90002">
    <property type="entry name" value="Hypothetical protein YjiA, C-terminal domain"/>
    <property type="match status" value="1"/>
</dbReference>
<evidence type="ECO:0000256" key="1">
    <source>
        <dbReference type="ARBA" id="ARBA00022741"/>
    </source>
</evidence>
<evidence type="ECO:0000256" key="4">
    <source>
        <dbReference type="ARBA" id="ARBA00034320"/>
    </source>
</evidence>
<feature type="domain" description="CobW C-terminal" evidence="6">
    <location>
        <begin position="223"/>
        <end position="315"/>
    </location>
</feature>
<reference evidence="7" key="1">
    <citation type="submission" date="2020-05" db="EMBL/GenBank/DDBJ databases">
        <authorList>
            <person name="Chiriac C."/>
            <person name="Salcher M."/>
            <person name="Ghai R."/>
            <person name="Kavagutti S V."/>
        </authorList>
    </citation>
    <scope>NUCLEOTIDE SEQUENCE</scope>
</reference>
<keyword evidence="3" id="KW-0143">Chaperone</keyword>
<dbReference type="Gene3D" id="3.40.50.300">
    <property type="entry name" value="P-loop containing nucleotide triphosphate hydrolases"/>
    <property type="match status" value="1"/>
</dbReference>
<dbReference type="InterPro" id="IPR003495">
    <property type="entry name" value="CobW/HypB/UreG_nucleotide-bd"/>
</dbReference>
<dbReference type="InterPro" id="IPR051316">
    <property type="entry name" value="Zinc-reg_GTPase_activator"/>
</dbReference>
<dbReference type="PANTHER" id="PTHR13748:SF62">
    <property type="entry name" value="COBW DOMAIN-CONTAINING PROTEIN"/>
    <property type="match status" value="1"/>
</dbReference>
<gene>
    <name evidence="7" type="ORF">UFOPK3317_01167</name>
</gene>
<dbReference type="InterPro" id="IPR036627">
    <property type="entry name" value="CobW-likC_sf"/>
</dbReference>
<dbReference type="GO" id="GO:0016787">
    <property type="term" value="F:hydrolase activity"/>
    <property type="evidence" value="ECO:0007669"/>
    <property type="project" value="UniProtKB-KW"/>
</dbReference>
<dbReference type="Gene3D" id="3.30.1220.10">
    <property type="entry name" value="CobW-like, C-terminal domain"/>
    <property type="match status" value="1"/>
</dbReference>
<name>A0A6J7E6T1_9ZZZZ</name>
<dbReference type="SMART" id="SM00833">
    <property type="entry name" value="CobW_C"/>
    <property type="match status" value="1"/>
</dbReference>
<sequence length="319" mass="33688">MSEAPRDIGVLIIGGYLGSGKTTLVNHILRSGTGRETLVLVNDFGEIAIDVDLIEADSDGVVTLVNGCSCCALSTPLIEFLVSLREQESRPQLLIIEASGVANTALLASHAMIPGFRLEGIVTVVDAETIGERLSDDYVGSTVQRQIESADVLVINKTDLAVGGVLESASELLGSLAPGALVVEAVNAQVPIVFLVGESLESDLDLFEVRKPSGDGGEPHATHETWSWECDSAINRDRFEAVLESLSDRVLRVKGVVNFDASPIHRSIIQRVGSRLTITQGAAWGSDRVISRLVLIGLPGSINPEALAEAFAAAAISLT</sequence>
<dbReference type="GO" id="GO:0000166">
    <property type="term" value="F:nucleotide binding"/>
    <property type="evidence" value="ECO:0007669"/>
    <property type="project" value="UniProtKB-KW"/>
</dbReference>
<evidence type="ECO:0000259" key="6">
    <source>
        <dbReference type="SMART" id="SM00833"/>
    </source>
</evidence>
<dbReference type="GO" id="GO:0005737">
    <property type="term" value="C:cytoplasm"/>
    <property type="evidence" value="ECO:0007669"/>
    <property type="project" value="TreeGrafter"/>
</dbReference>
<evidence type="ECO:0000256" key="5">
    <source>
        <dbReference type="ARBA" id="ARBA00049117"/>
    </source>
</evidence>
<dbReference type="InterPro" id="IPR011629">
    <property type="entry name" value="CobW-like_C"/>
</dbReference>
<dbReference type="Pfam" id="PF02492">
    <property type="entry name" value="cobW"/>
    <property type="match status" value="1"/>
</dbReference>
<dbReference type="InterPro" id="IPR027417">
    <property type="entry name" value="P-loop_NTPase"/>
</dbReference>
<dbReference type="PANTHER" id="PTHR13748">
    <property type="entry name" value="COBW-RELATED"/>
    <property type="match status" value="1"/>
</dbReference>
<comment type="similarity">
    <text evidence="4">Belongs to the SIMIBI class G3E GTPase family. ZNG1 subfamily.</text>
</comment>
<dbReference type="AlphaFoldDB" id="A0A6J7E6T1"/>
<protein>
    <submittedName>
        <fullName evidence="7">Unannotated protein</fullName>
    </submittedName>
</protein>
<organism evidence="7">
    <name type="scientific">freshwater metagenome</name>
    <dbReference type="NCBI Taxonomy" id="449393"/>
    <lineage>
        <taxon>unclassified sequences</taxon>
        <taxon>metagenomes</taxon>
        <taxon>ecological metagenomes</taxon>
    </lineage>
</organism>
<dbReference type="Pfam" id="PF07683">
    <property type="entry name" value="CobW_C"/>
    <property type="match status" value="1"/>
</dbReference>
<keyword evidence="1" id="KW-0547">Nucleotide-binding</keyword>
<accession>A0A6J7E6T1</accession>
<dbReference type="CDD" id="cd03112">
    <property type="entry name" value="CobW-like"/>
    <property type="match status" value="1"/>
</dbReference>
<proteinExistence type="inferred from homology"/>
<evidence type="ECO:0000256" key="3">
    <source>
        <dbReference type="ARBA" id="ARBA00023186"/>
    </source>
</evidence>
<comment type="catalytic activity">
    <reaction evidence="5">
        <text>GTP + H2O = GDP + phosphate + H(+)</text>
        <dbReference type="Rhea" id="RHEA:19669"/>
        <dbReference type="ChEBI" id="CHEBI:15377"/>
        <dbReference type="ChEBI" id="CHEBI:15378"/>
        <dbReference type="ChEBI" id="CHEBI:37565"/>
        <dbReference type="ChEBI" id="CHEBI:43474"/>
        <dbReference type="ChEBI" id="CHEBI:58189"/>
    </reaction>
    <physiologicalReaction direction="left-to-right" evidence="5">
        <dbReference type="Rhea" id="RHEA:19670"/>
    </physiologicalReaction>
</comment>
<keyword evidence="2" id="KW-0378">Hydrolase</keyword>
<evidence type="ECO:0000256" key="2">
    <source>
        <dbReference type="ARBA" id="ARBA00022801"/>
    </source>
</evidence>